<feature type="transmembrane region" description="Helical" evidence="1">
    <location>
        <begin position="57"/>
        <end position="77"/>
    </location>
</feature>
<reference evidence="2 3" key="1">
    <citation type="submission" date="2021-08" db="EMBL/GenBank/DDBJ databases">
        <title>Draft Genome Sequence of Phanerochaete sordida strain YK-624.</title>
        <authorList>
            <person name="Mori T."/>
            <person name="Dohra H."/>
            <person name="Suzuki T."/>
            <person name="Kawagishi H."/>
            <person name="Hirai H."/>
        </authorList>
    </citation>
    <scope>NUCLEOTIDE SEQUENCE [LARGE SCALE GENOMIC DNA]</scope>
    <source>
        <strain evidence="2 3">YK-624</strain>
    </source>
</reference>
<evidence type="ECO:0000313" key="3">
    <source>
        <dbReference type="Proteomes" id="UP000703269"/>
    </source>
</evidence>
<evidence type="ECO:0000256" key="1">
    <source>
        <dbReference type="SAM" id="Phobius"/>
    </source>
</evidence>
<dbReference type="EMBL" id="BPQB01000025">
    <property type="protein sequence ID" value="GJE92263.1"/>
    <property type="molecule type" value="Genomic_DNA"/>
</dbReference>
<feature type="transmembrane region" description="Helical" evidence="1">
    <location>
        <begin position="24"/>
        <end position="45"/>
    </location>
</feature>
<keyword evidence="3" id="KW-1185">Reference proteome</keyword>
<evidence type="ECO:0000313" key="2">
    <source>
        <dbReference type="EMBL" id="GJE92263.1"/>
    </source>
</evidence>
<name>A0A9P3LF62_9APHY</name>
<accession>A0A9P3LF62</accession>
<proteinExistence type="predicted"/>
<dbReference type="Proteomes" id="UP000703269">
    <property type="component" value="Unassembled WGS sequence"/>
</dbReference>
<organism evidence="2 3">
    <name type="scientific">Phanerochaete sordida</name>
    <dbReference type="NCBI Taxonomy" id="48140"/>
    <lineage>
        <taxon>Eukaryota</taxon>
        <taxon>Fungi</taxon>
        <taxon>Dikarya</taxon>
        <taxon>Basidiomycota</taxon>
        <taxon>Agaricomycotina</taxon>
        <taxon>Agaricomycetes</taxon>
        <taxon>Polyporales</taxon>
        <taxon>Phanerochaetaceae</taxon>
        <taxon>Phanerochaete</taxon>
    </lineage>
</organism>
<protein>
    <recommendedName>
        <fullName evidence="4">DUF4282 domain-containing protein</fullName>
    </recommendedName>
</protein>
<gene>
    <name evidence="2" type="ORF">PsYK624_084170</name>
</gene>
<comment type="caution">
    <text evidence="2">The sequence shown here is derived from an EMBL/GenBank/DDBJ whole genome shotgun (WGS) entry which is preliminary data.</text>
</comment>
<evidence type="ECO:0008006" key="4">
    <source>
        <dbReference type="Google" id="ProtNLM"/>
    </source>
</evidence>
<keyword evidence="1" id="KW-0472">Membrane</keyword>
<keyword evidence="1" id="KW-0812">Transmembrane</keyword>
<sequence length="93" mass="10568">MSSESPAAARRDAFLDAYFESFDGFMVCVKIMSFTIVGFLFYLLIRWARGIQEVSGMAMAVFVSVFAGEMVVSYMWYKSLVRLLEKIPKPESV</sequence>
<keyword evidence="1" id="KW-1133">Transmembrane helix</keyword>
<dbReference type="AlphaFoldDB" id="A0A9P3LF62"/>